<evidence type="ECO:0000313" key="1">
    <source>
        <dbReference type="EMBL" id="MFC5582038.1"/>
    </source>
</evidence>
<gene>
    <name evidence="1" type="ORF">ACFPPB_13025</name>
</gene>
<evidence type="ECO:0000313" key="2">
    <source>
        <dbReference type="Proteomes" id="UP001596111"/>
    </source>
</evidence>
<name>A0ABW0SYX1_9GAMM</name>
<dbReference type="SUPFAM" id="SSF53850">
    <property type="entry name" value="Periplasmic binding protein-like II"/>
    <property type="match status" value="1"/>
</dbReference>
<comment type="caution">
    <text evidence="1">The sequence shown here is derived from an EMBL/GenBank/DDBJ whole genome shotgun (WGS) entry which is preliminary data.</text>
</comment>
<accession>A0ABW0SYX1</accession>
<sequence>MPRSGARTRLCALVACGLLSAGWDGAWAASLKLVVITASTPPRLSFDRYTLRNVFLKKIFVDKEGQRLIPVNLPAGSPLRQAFVQEVTHLPDAQQDDYWNREYFQGVSPPYVLASQQAVVRFVAATPGAVGYVMSCYADSSVRVVFELTLPNEAAAACTERASH</sequence>
<protein>
    <submittedName>
        <fullName evidence="1">Uncharacterized protein</fullName>
    </submittedName>
</protein>
<dbReference type="Gene3D" id="3.40.190.10">
    <property type="entry name" value="Periplasmic binding protein-like II"/>
    <property type="match status" value="1"/>
</dbReference>
<dbReference type="EMBL" id="JBHSNG010000013">
    <property type="protein sequence ID" value="MFC5582038.1"/>
    <property type="molecule type" value="Genomic_DNA"/>
</dbReference>
<proteinExistence type="predicted"/>
<reference evidence="2" key="1">
    <citation type="journal article" date="2019" name="Int. J. Syst. Evol. Microbiol.">
        <title>The Global Catalogue of Microorganisms (GCM) 10K type strain sequencing project: providing services to taxonomists for standard genome sequencing and annotation.</title>
        <authorList>
            <consortium name="The Broad Institute Genomics Platform"/>
            <consortium name="The Broad Institute Genome Sequencing Center for Infectious Disease"/>
            <person name="Wu L."/>
            <person name="Ma J."/>
        </authorList>
    </citation>
    <scope>NUCLEOTIDE SEQUENCE [LARGE SCALE GENOMIC DNA]</scope>
    <source>
        <strain evidence="2">CGMCC 1.13587</strain>
    </source>
</reference>
<keyword evidence="2" id="KW-1185">Reference proteome</keyword>
<organism evidence="1 2">
    <name type="scientific">Rhodanobacter terrae</name>
    <dbReference type="NCBI Taxonomy" id="418647"/>
    <lineage>
        <taxon>Bacteria</taxon>
        <taxon>Pseudomonadati</taxon>
        <taxon>Pseudomonadota</taxon>
        <taxon>Gammaproteobacteria</taxon>
        <taxon>Lysobacterales</taxon>
        <taxon>Rhodanobacteraceae</taxon>
        <taxon>Rhodanobacter</taxon>
    </lineage>
</organism>
<dbReference type="Proteomes" id="UP001596111">
    <property type="component" value="Unassembled WGS sequence"/>
</dbReference>
<dbReference type="RefSeq" id="WP_377327740.1">
    <property type="nucleotide sequence ID" value="NZ_JBHSNG010000013.1"/>
</dbReference>